<reference evidence="1 2" key="1">
    <citation type="submission" date="2021-06" db="EMBL/GenBank/DDBJ databases">
        <authorList>
            <person name="Palmer J.M."/>
        </authorList>
    </citation>
    <scope>NUCLEOTIDE SEQUENCE [LARGE SCALE GENOMIC DNA]</scope>
    <source>
        <strain evidence="1 2">AS_MEX2019</strain>
        <tissue evidence="1">Muscle</tissue>
    </source>
</reference>
<accession>A0ABV1A8W8</accession>
<comment type="caution">
    <text evidence="1">The sequence shown here is derived from an EMBL/GenBank/DDBJ whole genome shotgun (WGS) entry which is preliminary data.</text>
</comment>
<gene>
    <name evidence="1" type="ORF">AMECASPLE_013146</name>
</gene>
<evidence type="ECO:0000313" key="1">
    <source>
        <dbReference type="EMBL" id="MEQ2314537.1"/>
    </source>
</evidence>
<name>A0ABV1A8W8_9TELE</name>
<organism evidence="1 2">
    <name type="scientific">Ameca splendens</name>
    <dbReference type="NCBI Taxonomy" id="208324"/>
    <lineage>
        <taxon>Eukaryota</taxon>
        <taxon>Metazoa</taxon>
        <taxon>Chordata</taxon>
        <taxon>Craniata</taxon>
        <taxon>Vertebrata</taxon>
        <taxon>Euteleostomi</taxon>
        <taxon>Actinopterygii</taxon>
        <taxon>Neopterygii</taxon>
        <taxon>Teleostei</taxon>
        <taxon>Neoteleostei</taxon>
        <taxon>Acanthomorphata</taxon>
        <taxon>Ovalentaria</taxon>
        <taxon>Atherinomorphae</taxon>
        <taxon>Cyprinodontiformes</taxon>
        <taxon>Goodeidae</taxon>
        <taxon>Ameca</taxon>
    </lineage>
</organism>
<keyword evidence="2" id="KW-1185">Reference proteome</keyword>
<evidence type="ECO:0000313" key="2">
    <source>
        <dbReference type="Proteomes" id="UP001469553"/>
    </source>
</evidence>
<proteinExistence type="predicted"/>
<protein>
    <submittedName>
        <fullName evidence="1">Uncharacterized protein</fullName>
    </submittedName>
</protein>
<dbReference type="Proteomes" id="UP001469553">
    <property type="component" value="Unassembled WGS sequence"/>
</dbReference>
<dbReference type="EMBL" id="JAHRIP010085489">
    <property type="protein sequence ID" value="MEQ2314537.1"/>
    <property type="molecule type" value="Genomic_DNA"/>
</dbReference>
<sequence length="124" mass="13686">MQTCGQKEEVMTLRPVDVLCSSRVENTQEACETPGENEVLDMLIVKLVQNAQEGCLMQSKGNTHEYVLYANAARCSCCRRQRTCSPNLHPQSAIDKPVVSWASSPGQGAVLWQKSTVMVTLQDV</sequence>